<dbReference type="AlphaFoldDB" id="A0A343DRG9"/>
<feature type="transmembrane region" description="Helical" evidence="1">
    <location>
        <begin position="12"/>
        <end position="34"/>
    </location>
</feature>
<sequence length="58" mass="7182">MIYSFIPQMSPMYWTLLLIYTIMIMIMYMSLLYFSPMMLNYSYKLPKKYTKLTKKLIF</sequence>
<protein>
    <submittedName>
        <fullName evidence="2">ATP synthase F0 subunit 8</fullName>
    </submittedName>
</protein>
<geneLocation type="mitochondrion" evidence="2"/>
<dbReference type="EMBL" id="KX494107">
    <property type="protein sequence ID" value="ARX96643.1"/>
    <property type="molecule type" value="Genomic_DNA"/>
</dbReference>
<keyword evidence="1" id="KW-0812">Transmembrane</keyword>
<keyword evidence="1" id="KW-1133">Transmembrane helix</keyword>
<keyword evidence="2" id="KW-0496">Mitochondrion</keyword>
<gene>
    <name evidence="2" type="primary">atp8</name>
</gene>
<evidence type="ECO:0000313" key="2">
    <source>
        <dbReference type="EMBL" id="ARX96643.1"/>
    </source>
</evidence>
<evidence type="ECO:0000256" key="1">
    <source>
        <dbReference type="SAM" id="Phobius"/>
    </source>
</evidence>
<organism evidence="2">
    <name type="scientific">Lasioglossum sp. SJW-2017</name>
    <dbReference type="NCBI Taxonomy" id="2008742"/>
    <lineage>
        <taxon>Eukaryota</taxon>
        <taxon>Metazoa</taxon>
        <taxon>Ecdysozoa</taxon>
        <taxon>Arthropoda</taxon>
        <taxon>Hexapoda</taxon>
        <taxon>Insecta</taxon>
        <taxon>Pterygota</taxon>
        <taxon>Neoptera</taxon>
        <taxon>Endopterygota</taxon>
        <taxon>Hymenoptera</taxon>
        <taxon>Apocrita</taxon>
        <taxon>Aculeata</taxon>
        <taxon>Apoidea</taxon>
        <taxon>Anthophila</taxon>
        <taxon>Halictidae</taxon>
        <taxon>Halictinae</taxon>
        <taxon>Halictini</taxon>
        <taxon>Lasioglossum</taxon>
    </lineage>
</organism>
<proteinExistence type="predicted"/>
<reference evidence="2" key="1">
    <citation type="journal article" date="2018" name="Mol. Phylogenet. Evol.">
        <title>Gene arrangement and sequence of mitochondrial genomes yield insights into the phylogeny and evolution of bees and sphecid wasps (Hymenoptera: Apoidea).</title>
        <authorList>
            <person name="Zheng B.Y."/>
            <person name="Cao L.J."/>
            <person name="Tang P."/>
            <person name="van Achterberg K."/>
            <person name="Hoffmann A.A."/>
            <person name="Chen H.Y."/>
            <person name="Chen X.X."/>
            <person name="Wei S.J."/>
        </authorList>
    </citation>
    <scope>NUCLEOTIDE SEQUENCE</scope>
</reference>
<name>A0A343DRG9_9HYME</name>
<accession>A0A343DRG9</accession>
<keyword evidence="1" id="KW-0472">Membrane</keyword>